<dbReference type="InterPro" id="IPR037518">
    <property type="entry name" value="MPN"/>
</dbReference>
<dbReference type="NCBIfam" id="NF000642">
    <property type="entry name" value="PRK00024.1"/>
    <property type="match status" value="1"/>
</dbReference>
<evidence type="ECO:0000313" key="9">
    <source>
        <dbReference type="EMBL" id="MBW4465115.1"/>
    </source>
</evidence>
<evidence type="ECO:0000313" key="10">
    <source>
        <dbReference type="Proteomes" id="UP000707356"/>
    </source>
</evidence>
<dbReference type="Pfam" id="PF20582">
    <property type="entry name" value="UPF0758_N"/>
    <property type="match status" value="1"/>
</dbReference>
<comment type="caution">
    <text evidence="9">The sequence shown here is derived from an EMBL/GenBank/DDBJ whole genome shotgun (WGS) entry which is preliminary data.</text>
</comment>
<evidence type="ECO:0000256" key="3">
    <source>
        <dbReference type="ARBA" id="ARBA00022723"/>
    </source>
</evidence>
<evidence type="ECO:0000256" key="5">
    <source>
        <dbReference type="ARBA" id="ARBA00022833"/>
    </source>
</evidence>
<keyword evidence="2" id="KW-0645">Protease</keyword>
<dbReference type="InterPro" id="IPR020891">
    <property type="entry name" value="UPF0758_CS"/>
</dbReference>
<feature type="domain" description="MPN" evidence="8">
    <location>
        <begin position="99"/>
        <end position="206"/>
    </location>
</feature>
<protein>
    <submittedName>
        <fullName evidence="9">DNA repair protein RadC</fullName>
    </submittedName>
</protein>
<dbReference type="GO" id="GO:0008237">
    <property type="term" value="F:metallopeptidase activity"/>
    <property type="evidence" value="ECO:0007669"/>
    <property type="project" value="UniProtKB-KW"/>
</dbReference>
<dbReference type="PANTHER" id="PTHR30471">
    <property type="entry name" value="DNA REPAIR PROTEIN RADC"/>
    <property type="match status" value="1"/>
</dbReference>
<keyword evidence="4" id="KW-0378">Hydrolase</keyword>
<keyword evidence="6" id="KW-0482">Metalloprotease</keyword>
<dbReference type="NCBIfam" id="TIGR00608">
    <property type="entry name" value="radc"/>
    <property type="match status" value="1"/>
</dbReference>
<dbReference type="PANTHER" id="PTHR30471:SF3">
    <property type="entry name" value="UPF0758 PROTEIN YEES-RELATED"/>
    <property type="match status" value="1"/>
</dbReference>
<evidence type="ECO:0000259" key="8">
    <source>
        <dbReference type="PROSITE" id="PS50249"/>
    </source>
</evidence>
<dbReference type="CDD" id="cd08071">
    <property type="entry name" value="MPN_DUF2466"/>
    <property type="match status" value="1"/>
</dbReference>
<proteinExistence type="inferred from homology"/>
<evidence type="ECO:0000256" key="4">
    <source>
        <dbReference type="ARBA" id="ARBA00022801"/>
    </source>
</evidence>
<reference evidence="9" key="1">
    <citation type="submission" date="2021-05" db="EMBL/GenBank/DDBJ databases">
        <authorList>
            <person name="Pietrasiak N."/>
            <person name="Ward R."/>
            <person name="Stajich J.E."/>
            <person name="Kurbessoian T."/>
        </authorList>
    </citation>
    <scope>NUCLEOTIDE SEQUENCE</scope>
    <source>
        <strain evidence="9">GSE-TBD4-15B</strain>
    </source>
</reference>
<dbReference type="GO" id="GO:0006508">
    <property type="term" value="P:proteolysis"/>
    <property type="evidence" value="ECO:0007669"/>
    <property type="project" value="UniProtKB-KW"/>
</dbReference>
<dbReference type="PROSITE" id="PS50249">
    <property type="entry name" value="MPN"/>
    <property type="match status" value="1"/>
</dbReference>
<accession>A0A951P9N6</accession>
<dbReference type="AlphaFoldDB" id="A0A951P9N6"/>
<dbReference type="InterPro" id="IPR001405">
    <property type="entry name" value="UPF0758"/>
</dbReference>
<dbReference type="Proteomes" id="UP000707356">
    <property type="component" value="Unassembled WGS sequence"/>
</dbReference>
<dbReference type="InterPro" id="IPR025657">
    <property type="entry name" value="RadC_JAB"/>
</dbReference>
<dbReference type="SUPFAM" id="SSF102712">
    <property type="entry name" value="JAB1/MPN domain"/>
    <property type="match status" value="1"/>
</dbReference>
<feature type="non-terminal residue" evidence="9">
    <location>
        <position position="206"/>
    </location>
</feature>
<dbReference type="PROSITE" id="PS01302">
    <property type="entry name" value="UPF0758"/>
    <property type="match status" value="1"/>
</dbReference>
<dbReference type="Pfam" id="PF04002">
    <property type="entry name" value="RadC"/>
    <property type="match status" value="1"/>
</dbReference>
<evidence type="ECO:0000256" key="6">
    <source>
        <dbReference type="ARBA" id="ARBA00023049"/>
    </source>
</evidence>
<sequence length="206" mass="22172">MPAGESPRDKLIQQGAQNLSNSELLAILAGIGQGAGGLGQIILQELSEGQVDLLKRFQDVTLEELTAISGIGIAKATTILAAIEFGKRVYHLRPSEGTVIDDPAVAAAVLSDDLMWQNQERVATLLLDVKHRLIGHQVISIGTATEALVHPREIFQAALRRGAIRVIVAHNHPSGSLEPSQEDLELTRQLLQGAQFLSIPLLDHLI</sequence>
<reference evidence="9" key="2">
    <citation type="journal article" date="2022" name="Microbiol. Resour. Announc.">
        <title>Metagenome Sequencing to Explore Phylogenomics of Terrestrial Cyanobacteria.</title>
        <authorList>
            <person name="Ward R.D."/>
            <person name="Stajich J.E."/>
            <person name="Johansen J.R."/>
            <person name="Huntemann M."/>
            <person name="Clum A."/>
            <person name="Foster B."/>
            <person name="Foster B."/>
            <person name="Roux S."/>
            <person name="Palaniappan K."/>
            <person name="Varghese N."/>
            <person name="Mukherjee S."/>
            <person name="Reddy T.B.K."/>
            <person name="Daum C."/>
            <person name="Copeland A."/>
            <person name="Chen I.A."/>
            <person name="Ivanova N.N."/>
            <person name="Kyrpides N.C."/>
            <person name="Shapiro N."/>
            <person name="Eloe-Fadrosh E.A."/>
            <person name="Pietrasiak N."/>
        </authorList>
    </citation>
    <scope>NUCLEOTIDE SEQUENCE</scope>
    <source>
        <strain evidence="9">GSE-TBD4-15B</strain>
    </source>
</reference>
<keyword evidence="3" id="KW-0479">Metal-binding</keyword>
<dbReference type="GO" id="GO:0046872">
    <property type="term" value="F:metal ion binding"/>
    <property type="evidence" value="ECO:0007669"/>
    <property type="project" value="UniProtKB-KW"/>
</dbReference>
<keyword evidence="5" id="KW-0862">Zinc</keyword>
<evidence type="ECO:0000256" key="7">
    <source>
        <dbReference type="RuleBase" id="RU003797"/>
    </source>
</evidence>
<evidence type="ECO:0000256" key="2">
    <source>
        <dbReference type="ARBA" id="ARBA00022670"/>
    </source>
</evidence>
<name>A0A951P9N6_9CYAN</name>
<dbReference type="InterPro" id="IPR046778">
    <property type="entry name" value="UPF0758_N"/>
</dbReference>
<gene>
    <name evidence="9" type="primary">radC</name>
    <name evidence="9" type="ORF">KME07_06700</name>
</gene>
<dbReference type="Gene3D" id="3.40.140.10">
    <property type="entry name" value="Cytidine Deaminase, domain 2"/>
    <property type="match status" value="1"/>
</dbReference>
<dbReference type="EMBL" id="JAHHHV010000030">
    <property type="protein sequence ID" value="MBW4465115.1"/>
    <property type="molecule type" value="Genomic_DNA"/>
</dbReference>
<evidence type="ECO:0000256" key="1">
    <source>
        <dbReference type="ARBA" id="ARBA00010243"/>
    </source>
</evidence>
<organism evidence="9 10">
    <name type="scientific">Pegethrix bostrychoides GSE-TBD4-15B</name>
    <dbReference type="NCBI Taxonomy" id="2839662"/>
    <lineage>
        <taxon>Bacteria</taxon>
        <taxon>Bacillati</taxon>
        <taxon>Cyanobacteriota</taxon>
        <taxon>Cyanophyceae</taxon>
        <taxon>Oculatellales</taxon>
        <taxon>Oculatellaceae</taxon>
        <taxon>Pegethrix</taxon>
    </lineage>
</organism>
<comment type="similarity">
    <text evidence="1 7">Belongs to the UPF0758 family.</text>
</comment>